<gene>
    <name evidence="1" type="ORF">NEZAVI_LOCUS9081</name>
</gene>
<evidence type="ECO:0000313" key="2">
    <source>
        <dbReference type="Proteomes" id="UP001152798"/>
    </source>
</evidence>
<accession>A0A9P0HD11</accession>
<evidence type="ECO:0000313" key="1">
    <source>
        <dbReference type="EMBL" id="CAH1399682.1"/>
    </source>
</evidence>
<protein>
    <submittedName>
        <fullName evidence="1">Uncharacterized protein</fullName>
    </submittedName>
</protein>
<keyword evidence="2" id="KW-1185">Reference proteome</keyword>
<reference evidence="1" key="1">
    <citation type="submission" date="2022-01" db="EMBL/GenBank/DDBJ databases">
        <authorList>
            <person name="King R."/>
        </authorList>
    </citation>
    <scope>NUCLEOTIDE SEQUENCE</scope>
</reference>
<dbReference type="AlphaFoldDB" id="A0A9P0HD11"/>
<name>A0A9P0HD11_NEZVI</name>
<dbReference type="EMBL" id="OV725080">
    <property type="protein sequence ID" value="CAH1399682.1"/>
    <property type="molecule type" value="Genomic_DNA"/>
</dbReference>
<dbReference type="Proteomes" id="UP001152798">
    <property type="component" value="Chromosome 4"/>
</dbReference>
<organism evidence="1 2">
    <name type="scientific">Nezara viridula</name>
    <name type="common">Southern green stink bug</name>
    <name type="synonym">Cimex viridulus</name>
    <dbReference type="NCBI Taxonomy" id="85310"/>
    <lineage>
        <taxon>Eukaryota</taxon>
        <taxon>Metazoa</taxon>
        <taxon>Ecdysozoa</taxon>
        <taxon>Arthropoda</taxon>
        <taxon>Hexapoda</taxon>
        <taxon>Insecta</taxon>
        <taxon>Pterygota</taxon>
        <taxon>Neoptera</taxon>
        <taxon>Paraneoptera</taxon>
        <taxon>Hemiptera</taxon>
        <taxon>Heteroptera</taxon>
        <taxon>Panheteroptera</taxon>
        <taxon>Pentatomomorpha</taxon>
        <taxon>Pentatomoidea</taxon>
        <taxon>Pentatomidae</taxon>
        <taxon>Pentatominae</taxon>
        <taxon>Nezara</taxon>
    </lineage>
</organism>
<sequence>MSYRLPNWGNGAVQKVLKDCIQRNTASGSNDFSIVIADDRVFIGQRSISCIRERNGKMA</sequence>
<proteinExistence type="predicted"/>